<sequence length="240" mass="27468">MTKERRLLVQLSLRLKLKKRLKRWKRPLWSLAVFLLFAAIFTIGIRMMDESRKLTDRAIPDNSEVQAAFAASSEALAQNAHKQVIEQLMGEKKKLKVIQRTSYICGHVDKSLGKQAPSQVIQLLLEHPNWSAVMNAKHEIVLEERIDDLSEDCKERAYIGLDKDGNLTLYDDVPEKDNVMRTFFQLDVESMESALPPQVLKQLQDGIRITDIDEYHSVISTFSDYAVEETKGVMKQTPAP</sequence>
<evidence type="ECO:0000256" key="1">
    <source>
        <dbReference type="SAM" id="Phobius"/>
    </source>
</evidence>
<evidence type="ECO:0000313" key="4">
    <source>
        <dbReference type="Proteomes" id="UP000193834"/>
    </source>
</evidence>
<feature type="domain" description="Bypass of forespore C C-terminal" evidence="2">
    <location>
        <begin position="147"/>
        <end position="223"/>
    </location>
</feature>
<dbReference type="Proteomes" id="UP000193834">
    <property type="component" value="Unassembled WGS sequence"/>
</dbReference>
<protein>
    <submittedName>
        <fullName evidence="3">Forespore regulator of the sigma-K checkpoint</fullName>
    </submittedName>
</protein>
<dbReference type="STRING" id="1852522.SAMN06295960_0058"/>
<dbReference type="Pfam" id="PF08955">
    <property type="entry name" value="BofC_C"/>
    <property type="match status" value="1"/>
</dbReference>
<dbReference type="OrthoDB" id="2678751at2"/>
<accession>A0A1X7I3F6</accession>
<proteinExistence type="predicted"/>
<dbReference type="InterPro" id="IPR038117">
    <property type="entry name" value="BofC_C_sf"/>
</dbReference>
<feature type="transmembrane region" description="Helical" evidence="1">
    <location>
        <begin position="28"/>
        <end position="48"/>
    </location>
</feature>
<keyword evidence="1" id="KW-1133">Transmembrane helix</keyword>
<gene>
    <name evidence="3" type="ORF">SAMN06295960_0058</name>
</gene>
<dbReference type="InterPro" id="IPR015050">
    <property type="entry name" value="BofC_C"/>
</dbReference>
<evidence type="ECO:0000259" key="2">
    <source>
        <dbReference type="Pfam" id="PF08955"/>
    </source>
</evidence>
<dbReference type="AlphaFoldDB" id="A0A1X7I3F6"/>
<organism evidence="3 4">
    <name type="scientific">Paenibacillus aquistagni</name>
    <dbReference type="NCBI Taxonomy" id="1852522"/>
    <lineage>
        <taxon>Bacteria</taxon>
        <taxon>Bacillati</taxon>
        <taxon>Bacillota</taxon>
        <taxon>Bacilli</taxon>
        <taxon>Bacillales</taxon>
        <taxon>Paenibacillaceae</taxon>
        <taxon>Paenibacillus</taxon>
    </lineage>
</organism>
<name>A0A1X7I3F6_9BACL</name>
<keyword evidence="4" id="KW-1185">Reference proteome</keyword>
<dbReference type="RefSeq" id="WP_085492382.1">
    <property type="nucleotide sequence ID" value="NZ_FXAZ01000001.1"/>
</dbReference>
<dbReference type="EMBL" id="FXAZ01000001">
    <property type="protein sequence ID" value="SMG08239.1"/>
    <property type="molecule type" value="Genomic_DNA"/>
</dbReference>
<evidence type="ECO:0000313" key="3">
    <source>
        <dbReference type="EMBL" id="SMG08239.1"/>
    </source>
</evidence>
<dbReference type="Gene3D" id="3.30.70.1740">
    <property type="entry name" value="Bypass-of-forespore C, C-terminal domain"/>
    <property type="match status" value="1"/>
</dbReference>
<keyword evidence="1" id="KW-0472">Membrane</keyword>
<reference evidence="3 4" key="1">
    <citation type="submission" date="2017-04" db="EMBL/GenBank/DDBJ databases">
        <authorList>
            <person name="Afonso C.L."/>
            <person name="Miller P.J."/>
            <person name="Scott M.A."/>
            <person name="Spackman E."/>
            <person name="Goraichik I."/>
            <person name="Dimitrov K.M."/>
            <person name="Suarez D.L."/>
            <person name="Swayne D.E."/>
        </authorList>
    </citation>
    <scope>NUCLEOTIDE SEQUENCE [LARGE SCALE GENOMIC DNA]</scope>
    <source>
        <strain evidence="3 4">11</strain>
    </source>
</reference>
<keyword evidence="1" id="KW-0812">Transmembrane</keyword>